<proteinExistence type="predicted"/>
<dbReference type="InterPro" id="IPR037523">
    <property type="entry name" value="VOC_core"/>
</dbReference>
<dbReference type="Pfam" id="PF13669">
    <property type="entry name" value="Glyoxalase_4"/>
    <property type="match status" value="1"/>
</dbReference>
<dbReference type="GO" id="GO:0046491">
    <property type="term" value="P:L-methylmalonyl-CoA metabolic process"/>
    <property type="evidence" value="ECO:0007669"/>
    <property type="project" value="TreeGrafter"/>
</dbReference>
<dbReference type="SUPFAM" id="SSF54593">
    <property type="entry name" value="Glyoxalase/Bleomycin resistance protein/Dihydroxybiphenyl dioxygenase"/>
    <property type="match status" value="1"/>
</dbReference>
<dbReference type="RefSeq" id="WP_084235306.1">
    <property type="nucleotide sequence ID" value="NZ_FWXW01000008.1"/>
</dbReference>
<dbReference type="OrthoDB" id="9788468at2"/>
<evidence type="ECO:0000256" key="1">
    <source>
        <dbReference type="ARBA" id="ARBA00022723"/>
    </source>
</evidence>
<reference evidence="3 4" key="1">
    <citation type="submission" date="2017-04" db="EMBL/GenBank/DDBJ databases">
        <authorList>
            <person name="Afonso C.L."/>
            <person name="Miller P.J."/>
            <person name="Scott M.A."/>
            <person name="Spackman E."/>
            <person name="Goraichik I."/>
            <person name="Dimitrov K.M."/>
            <person name="Suarez D.L."/>
            <person name="Swayne D.E."/>
        </authorList>
    </citation>
    <scope>NUCLEOTIDE SEQUENCE [LARGE SCALE GENOMIC DNA]</scope>
    <source>
        <strain evidence="3 4">DSM 12816</strain>
    </source>
</reference>
<dbReference type="AlphaFoldDB" id="A0A1W2CAS7"/>
<gene>
    <name evidence="3" type="ORF">SAMN02745168_2629</name>
</gene>
<dbReference type="PANTHER" id="PTHR43048">
    <property type="entry name" value="METHYLMALONYL-COA EPIMERASE"/>
    <property type="match status" value="1"/>
</dbReference>
<dbReference type="InterPro" id="IPR051785">
    <property type="entry name" value="MMCE/EMCE_epimerase"/>
</dbReference>
<dbReference type="GO" id="GO:0046872">
    <property type="term" value="F:metal ion binding"/>
    <property type="evidence" value="ECO:0007669"/>
    <property type="project" value="UniProtKB-KW"/>
</dbReference>
<name>A0A1W2CAS7_9FIRM</name>
<dbReference type="PANTHER" id="PTHR43048:SF3">
    <property type="entry name" value="METHYLMALONYL-COA EPIMERASE, MITOCHONDRIAL"/>
    <property type="match status" value="1"/>
</dbReference>
<keyword evidence="4" id="KW-1185">Reference proteome</keyword>
<evidence type="ECO:0000313" key="4">
    <source>
        <dbReference type="Proteomes" id="UP000192790"/>
    </source>
</evidence>
<dbReference type="STRING" id="1122930.SAMN02745168_2629"/>
<dbReference type="EMBL" id="FWXW01000008">
    <property type="protein sequence ID" value="SMC81788.1"/>
    <property type="molecule type" value="Genomic_DNA"/>
</dbReference>
<protein>
    <submittedName>
        <fullName evidence="3">Methylmalonyl-CoA epimerase</fullName>
    </submittedName>
</protein>
<dbReference type="GO" id="GO:0004493">
    <property type="term" value="F:methylmalonyl-CoA epimerase activity"/>
    <property type="evidence" value="ECO:0007669"/>
    <property type="project" value="TreeGrafter"/>
</dbReference>
<dbReference type="Proteomes" id="UP000192790">
    <property type="component" value="Unassembled WGS sequence"/>
</dbReference>
<dbReference type="InterPro" id="IPR029068">
    <property type="entry name" value="Glyas_Bleomycin-R_OHBP_Dase"/>
</dbReference>
<keyword evidence="1" id="KW-0479">Metal-binding</keyword>
<evidence type="ECO:0000259" key="2">
    <source>
        <dbReference type="PROSITE" id="PS51819"/>
    </source>
</evidence>
<dbReference type="PROSITE" id="PS51819">
    <property type="entry name" value="VOC"/>
    <property type="match status" value="1"/>
</dbReference>
<feature type="domain" description="VOC" evidence="2">
    <location>
        <begin position="4"/>
        <end position="134"/>
    </location>
</feature>
<organism evidence="3 4">
    <name type="scientific">Papillibacter cinnamivorans DSM 12816</name>
    <dbReference type="NCBI Taxonomy" id="1122930"/>
    <lineage>
        <taxon>Bacteria</taxon>
        <taxon>Bacillati</taxon>
        <taxon>Bacillota</taxon>
        <taxon>Clostridia</taxon>
        <taxon>Eubacteriales</taxon>
        <taxon>Oscillospiraceae</taxon>
        <taxon>Papillibacter</taxon>
    </lineage>
</organism>
<sequence>MIKKLEHVGVLVKDFESSVMRFEKTLGLKLADIESVDVQGVTNKVAFFPIGDTEIELIYTTATTGLVADYIRERGEGIHHLAFEVTDIDKYYEELKERGVKFLWDGVVPGSRGTRVFFFAPEEFNGVYVEILEKYD</sequence>
<evidence type="ECO:0000313" key="3">
    <source>
        <dbReference type="EMBL" id="SMC81788.1"/>
    </source>
</evidence>
<dbReference type="Gene3D" id="3.10.180.10">
    <property type="entry name" value="2,3-Dihydroxybiphenyl 1,2-Dioxygenase, domain 1"/>
    <property type="match status" value="1"/>
</dbReference>
<accession>A0A1W2CAS7</accession>